<reference evidence="4" key="1">
    <citation type="submission" date="2018-05" db="EMBL/GenBank/DDBJ databases">
        <authorList>
            <person name="Lanie J.A."/>
            <person name="Ng W.-L."/>
            <person name="Kazmierczak K.M."/>
            <person name="Andrzejewski T.M."/>
            <person name="Davidsen T.M."/>
            <person name="Wayne K.J."/>
            <person name="Tettelin H."/>
            <person name="Glass J.I."/>
            <person name="Rusch D."/>
            <person name="Podicherti R."/>
            <person name="Tsui H.-C.T."/>
            <person name="Winkler M.E."/>
        </authorList>
    </citation>
    <scope>NUCLEOTIDE SEQUENCE</scope>
</reference>
<accession>A0A383D5M2</accession>
<feature type="domain" description="Abnormal spindle-like microcephaly-associated protein ASH" evidence="3">
    <location>
        <begin position="91"/>
        <end position="175"/>
    </location>
</feature>
<keyword evidence="2" id="KW-0963">Cytoplasm</keyword>
<dbReference type="AlphaFoldDB" id="A0A383D5M2"/>
<feature type="non-terminal residue" evidence="4">
    <location>
        <position position="237"/>
    </location>
</feature>
<feature type="non-terminal residue" evidence="4">
    <location>
        <position position="1"/>
    </location>
</feature>
<organism evidence="4">
    <name type="scientific">marine metagenome</name>
    <dbReference type="NCBI Taxonomy" id="408172"/>
    <lineage>
        <taxon>unclassified sequences</taxon>
        <taxon>metagenomes</taxon>
        <taxon>ecological metagenomes</taxon>
    </lineage>
</organism>
<name>A0A383D5M2_9ZZZZ</name>
<evidence type="ECO:0000256" key="1">
    <source>
        <dbReference type="ARBA" id="ARBA00004496"/>
    </source>
</evidence>
<dbReference type="InterPro" id="IPR013783">
    <property type="entry name" value="Ig-like_fold"/>
</dbReference>
<comment type="subcellular location">
    <subcellularLocation>
        <location evidence="1">Cytoplasm</location>
    </subcellularLocation>
</comment>
<protein>
    <recommendedName>
        <fullName evidence="3">Abnormal spindle-like microcephaly-associated protein ASH domain-containing protein</fullName>
    </recommendedName>
</protein>
<proteinExistence type="predicted"/>
<evidence type="ECO:0000256" key="2">
    <source>
        <dbReference type="ARBA" id="ARBA00022490"/>
    </source>
</evidence>
<evidence type="ECO:0000313" key="4">
    <source>
        <dbReference type="EMBL" id="SVE39600.1"/>
    </source>
</evidence>
<sequence>GDTLISCFGCMSSSNTTYSTENLCLDDGSYTVWGRDNYGDSWNGGYYDITDADSNIVTTGTGPPYEGYGITPWYQYPFGVNVAVTAFTGAEFDGVVLNDSETAAVVITNGGYGPTAILTVDSVATTSGSYSVSSTGLPDTLAVGESFSTQVTFAPTSAGDSEAYVVFYHDATSSPDSVMVSSFGVDGFFYEGFGPYTGSYTELPMDGWTIVDGNADADSIPQRYKTWYHDNYGSSGG</sequence>
<evidence type="ECO:0000259" key="3">
    <source>
        <dbReference type="Pfam" id="PF15780"/>
    </source>
</evidence>
<dbReference type="Pfam" id="PF15780">
    <property type="entry name" value="ASH"/>
    <property type="match status" value="1"/>
</dbReference>
<dbReference type="InterPro" id="IPR031549">
    <property type="entry name" value="ASH"/>
</dbReference>
<gene>
    <name evidence="4" type="ORF">METZ01_LOCUS492454</name>
</gene>
<dbReference type="Gene3D" id="2.60.40.10">
    <property type="entry name" value="Immunoglobulins"/>
    <property type="match status" value="1"/>
</dbReference>
<dbReference type="GO" id="GO:0005737">
    <property type="term" value="C:cytoplasm"/>
    <property type="evidence" value="ECO:0007669"/>
    <property type="project" value="UniProtKB-SubCell"/>
</dbReference>
<dbReference type="EMBL" id="UINC01214389">
    <property type="protein sequence ID" value="SVE39600.1"/>
    <property type="molecule type" value="Genomic_DNA"/>
</dbReference>